<dbReference type="RefSeq" id="WP_103920349.1">
    <property type="nucleotide sequence ID" value="NZ_FMSV02000499.1"/>
</dbReference>
<dbReference type="PANTHER" id="PTHR34235:SF4">
    <property type="entry name" value="SLR0291 PROTEIN"/>
    <property type="match status" value="1"/>
</dbReference>
<organism evidence="1 2">
    <name type="scientific">Candidatus Venteria ishoeyi</name>
    <dbReference type="NCBI Taxonomy" id="1899563"/>
    <lineage>
        <taxon>Bacteria</taxon>
        <taxon>Pseudomonadati</taxon>
        <taxon>Pseudomonadota</taxon>
        <taxon>Gammaproteobacteria</taxon>
        <taxon>Thiotrichales</taxon>
        <taxon>Thiotrichaceae</taxon>
        <taxon>Venteria</taxon>
    </lineage>
</organism>
<dbReference type="Proteomes" id="UP000236724">
    <property type="component" value="Unassembled WGS sequence"/>
</dbReference>
<dbReference type="Pfam" id="PF01724">
    <property type="entry name" value="DUF29"/>
    <property type="match status" value="1"/>
</dbReference>
<reference evidence="1 2" key="1">
    <citation type="submission" date="2016-10" db="EMBL/GenBank/DDBJ databases">
        <authorList>
            <person name="de Groot N.N."/>
        </authorList>
    </citation>
    <scope>NUCLEOTIDE SEQUENCE [LARGE SCALE GENOMIC DNA]</scope>
    <source>
        <strain evidence="1">MBHS1</strain>
    </source>
</reference>
<proteinExistence type="predicted"/>
<evidence type="ECO:0000313" key="1">
    <source>
        <dbReference type="EMBL" id="SEH06594.1"/>
    </source>
</evidence>
<protein>
    <recommendedName>
        <fullName evidence="3">DUF29 domain-containing protein</fullName>
    </recommendedName>
</protein>
<gene>
    <name evidence="1" type="ORF">MBHS_02458</name>
</gene>
<dbReference type="Gene3D" id="1.20.1220.20">
    <property type="entry name" value="Uncharcterised protein PF01724"/>
    <property type="match status" value="1"/>
</dbReference>
<accession>A0A1H6FC29</accession>
<evidence type="ECO:0008006" key="3">
    <source>
        <dbReference type="Google" id="ProtNLM"/>
    </source>
</evidence>
<dbReference type="OrthoDB" id="5766125at2"/>
<evidence type="ECO:0000313" key="2">
    <source>
        <dbReference type="Proteomes" id="UP000236724"/>
    </source>
</evidence>
<dbReference type="PANTHER" id="PTHR34235">
    <property type="entry name" value="SLR1203 PROTEIN-RELATED"/>
    <property type="match status" value="1"/>
</dbReference>
<dbReference type="InterPro" id="IPR002636">
    <property type="entry name" value="DUF29"/>
</dbReference>
<name>A0A1H6FC29_9GAMM</name>
<sequence length="156" mass="18489">MNNSQLNYENDFYNWTRQQIELLKTGRFNKLDTVHLIEELEDMGKSQLRELESRLIVLIAHLLKWQFQLSSLTEQWQEFEGKSWRKTIIEQRTQLLGLFEDMPSLKNKMPGAIIKVYPKAVLFAVDETSLPKNTFPDRCPYSTEQLMDKKFYPVNA</sequence>
<dbReference type="AlphaFoldDB" id="A0A1H6FC29"/>
<keyword evidence="2" id="KW-1185">Reference proteome</keyword>
<dbReference type="EMBL" id="FMSV02000499">
    <property type="protein sequence ID" value="SEH06594.1"/>
    <property type="molecule type" value="Genomic_DNA"/>
</dbReference>